<evidence type="ECO:0000313" key="5">
    <source>
        <dbReference type="EMBL" id="KKG63405.1"/>
    </source>
</evidence>
<evidence type="ECO:0000259" key="1">
    <source>
        <dbReference type="Pfam" id="PF00534"/>
    </source>
</evidence>
<dbReference type="Proteomes" id="UP000034279">
    <property type="component" value="Unassembled WGS sequence"/>
</dbReference>
<dbReference type="PANTHER" id="PTHR12526:SF638">
    <property type="entry name" value="SPORE COAT PROTEIN SA"/>
    <property type="match status" value="1"/>
</dbReference>
<accession>A0A0F8I222</accession>
<dbReference type="SUPFAM" id="SSF53756">
    <property type="entry name" value="UDP-Glycosyltransferase/glycogen phosphorylase"/>
    <property type="match status" value="1"/>
</dbReference>
<evidence type="ECO:0000313" key="3">
    <source>
        <dbReference type="EMBL" id="KKG56900.1"/>
    </source>
</evidence>
<feature type="domain" description="Glycosyltransferase subfamily 4-like N-terminal" evidence="2">
    <location>
        <begin position="34"/>
        <end position="183"/>
    </location>
</feature>
<dbReference type="Proteomes" id="UP000034188">
    <property type="component" value="Unassembled WGS sequence"/>
</dbReference>
<dbReference type="PATRIC" id="fig|2209.42.peg.4254"/>
<feature type="domain" description="Glycosyl transferase family 1" evidence="1">
    <location>
        <begin position="202"/>
        <end position="359"/>
    </location>
</feature>
<dbReference type="Proteomes" id="UP000034566">
    <property type="component" value="Unassembled WGS sequence"/>
</dbReference>
<dbReference type="InterPro" id="IPR028098">
    <property type="entry name" value="Glyco_trans_4-like_N"/>
</dbReference>
<dbReference type="Pfam" id="PF00534">
    <property type="entry name" value="Glycos_transf_1"/>
    <property type="match status" value="1"/>
</dbReference>
<evidence type="ECO:0000313" key="7">
    <source>
        <dbReference type="Proteomes" id="UP000034279"/>
    </source>
</evidence>
<dbReference type="EMBL" id="JJPI01000019">
    <property type="protein sequence ID" value="KKG57588.1"/>
    <property type="molecule type" value="Genomic_DNA"/>
</dbReference>
<evidence type="ECO:0000259" key="2">
    <source>
        <dbReference type="Pfam" id="PF13439"/>
    </source>
</evidence>
<proteinExistence type="predicted"/>
<comment type="caution">
    <text evidence="4">The sequence shown here is derived from an EMBL/GenBank/DDBJ whole genome shotgun (WGS) entry which is preliminary data.</text>
</comment>
<gene>
    <name evidence="4" type="ORF">DU33_19495</name>
    <name evidence="5" type="ORF">DU45_20300</name>
    <name evidence="3" type="ORF">DU64_05300</name>
</gene>
<reference evidence="6 7" key="1">
    <citation type="journal article" date="2015" name="ISME J.">
        <title>Genomic and phenotypic differentiation among Methanosarcina mazei populations from Columbia River sediment.</title>
        <authorList>
            <person name="Youngblut N.D."/>
            <person name="Wirth J.S."/>
            <person name="Henriksen J.R."/>
            <person name="Smith M."/>
            <person name="Simon H."/>
            <person name="Metcalf W.W."/>
            <person name="Whitaker R.J."/>
        </authorList>
    </citation>
    <scope>NUCLEOTIDE SEQUENCE [LARGE SCALE GENOMIC DNA]</scope>
    <source>
        <strain evidence="4 6">3.F.T.1A.1</strain>
        <strain evidence="3 7">3.F.T.1A.2</strain>
        <strain evidence="5 8">3.F.T.1A.4</strain>
    </source>
</reference>
<dbReference type="Pfam" id="PF13439">
    <property type="entry name" value="Glyco_transf_4"/>
    <property type="match status" value="1"/>
</dbReference>
<dbReference type="CDD" id="cd03801">
    <property type="entry name" value="GT4_PimA-like"/>
    <property type="match status" value="1"/>
</dbReference>
<dbReference type="GO" id="GO:0016757">
    <property type="term" value="F:glycosyltransferase activity"/>
    <property type="evidence" value="ECO:0007669"/>
    <property type="project" value="InterPro"/>
</dbReference>
<evidence type="ECO:0008006" key="9">
    <source>
        <dbReference type="Google" id="ProtNLM"/>
    </source>
</evidence>
<evidence type="ECO:0000313" key="6">
    <source>
        <dbReference type="Proteomes" id="UP000034188"/>
    </source>
</evidence>
<sequence>MDCFQSIYQFKLMGVLHMAKKTILIVGPTPPPMGGIATYVEDLLKSDLNKKYDVVHLNTARSLPIKKSLVKSFLLFSKNVFKLLCSLLRNRPKIVHIHTSSYLAFWEKSVFFVISKLLFSKVVLHIHGAEFDLFYNNSSPSGKYLIRKILNIADVVIVLSKSWNIFFSEILDDNKIAVIPNGVYSSKFISKKITLNKHEHIVQVLFLGNLVERKGVNDILSIVPIVINKFQNVNFLFAGSEEVSGDILKLKNECIRMGIERFVTFISDFNNDDKIRLLHEADIYLLPSYAEGLPISLLEAMAAGLPVISTHVGGIPEVVEDEVNGFLIAPGDCIGLANRIIELVKNSELREIISQNNKEKVRTKYDWKIVANNIFNVYDELLEYQNNS</sequence>
<dbReference type="Gene3D" id="3.40.50.2000">
    <property type="entry name" value="Glycogen Phosphorylase B"/>
    <property type="match status" value="2"/>
</dbReference>
<dbReference type="EMBL" id="JJPK01000038">
    <property type="protein sequence ID" value="KKG63405.1"/>
    <property type="molecule type" value="Genomic_DNA"/>
</dbReference>
<organism evidence="4 6">
    <name type="scientific">Methanosarcina mazei</name>
    <name type="common">Methanosarcina frisia</name>
    <dbReference type="NCBI Taxonomy" id="2209"/>
    <lineage>
        <taxon>Archaea</taxon>
        <taxon>Methanobacteriati</taxon>
        <taxon>Methanobacteriota</taxon>
        <taxon>Stenosarchaea group</taxon>
        <taxon>Methanomicrobia</taxon>
        <taxon>Methanosarcinales</taxon>
        <taxon>Methanosarcinaceae</taxon>
        <taxon>Methanosarcina</taxon>
    </lineage>
</organism>
<evidence type="ECO:0000313" key="8">
    <source>
        <dbReference type="Proteomes" id="UP000034566"/>
    </source>
</evidence>
<dbReference type="PANTHER" id="PTHR12526">
    <property type="entry name" value="GLYCOSYLTRANSFERASE"/>
    <property type="match status" value="1"/>
</dbReference>
<evidence type="ECO:0000313" key="4">
    <source>
        <dbReference type="EMBL" id="KKG57588.1"/>
    </source>
</evidence>
<name>A0A0F8I222_METMZ</name>
<dbReference type="AlphaFoldDB" id="A0A0F8I222"/>
<dbReference type="EMBL" id="JJPJ01000162">
    <property type="protein sequence ID" value="KKG56900.1"/>
    <property type="molecule type" value="Genomic_DNA"/>
</dbReference>
<dbReference type="InterPro" id="IPR001296">
    <property type="entry name" value="Glyco_trans_1"/>
</dbReference>
<protein>
    <recommendedName>
        <fullName evidence="9">Glycosyltransferase family 1 protein</fullName>
    </recommendedName>
</protein>